<organism evidence="1 2">
    <name type="scientific">Hoylesella enoeca</name>
    <dbReference type="NCBI Taxonomy" id="76123"/>
    <lineage>
        <taxon>Bacteria</taxon>
        <taxon>Pseudomonadati</taxon>
        <taxon>Bacteroidota</taxon>
        <taxon>Bacteroidia</taxon>
        <taxon>Bacteroidales</taxon>
        <taxon>Prevotellaceae</taxon>
        <taxon>Hoylesella</taxon>
    </lineage>
</organism>
<evidence type="ECO:0000313" key="2">
    <source>
        <dbReference type="Proteomes" id="UP000056252"/>
    </source>
</evidence>
<protein>
    <submittedName>
        <fullName evidence="1">Uncharacterized protein</fullName>
    </submittedName>
</protein>
<evidence type="ECO:0000313" key="1">
    <source>
        <dbReference type="EMBL" id="ALO49145.1"/>
    </source>
</evidence>
<gene>
    <name evidence="1" type="ORF">AS203_08640</name>
</gene>
<sequence length="83" mass="9366">MNQKQLERWGYIRPECEIIETSTEQFICVSVRPDAGLSSAPYTGNPMYDEKGEYDVGTILIGDPSTVAPAKQSGWFEEEEDFN</sequence>
<dbReference type="Proteomes" id="UP000056252">
    <property type="component" value="Chromosome"/>
</dbReference>
<dbReference type="OrthoDB" id="1082676at2"/>
<keyword evidence="2" id="KW-1185">Reference proteome</keyword>
<accession>A0A0S2KLH3</accession>
<dbReference type="AlphaFoldDB" id="A0A0S2KLH3"/>
<name>A0A0S2KLH3_9BACT</name>
<dbReference type="KEGG" id="peo:AS203_08640"/>
<dbReference type="RefSeq" id="WP_025066094.1">
    <property type="nucleotide sequence ID" value="NZ_CP013195.1"/>
</dbReference>
<proteinExistence type="predicted"/>
<dbReference type="EMBL" id="CP013195">
    <property type="protein sequence ID" value="ALO49145.1"/>
    <property type="molecule type" value="Genomic_DNA"/>
</dbReference>
<reference evidence="2" key="1">
    <citation type="submission" date="2015-11" db="EMBL/GenBank/DDBJ databases">
        <authorList>
            <person name="Holder M.E."/>
            <person name="Ajami N.J."/>
            <person name="Petrosino J.F."/>
        </authorList>
    </citation>
    <scope>NUCLEOTIDE SEQUENCE [LARGE SCALE GENOMIC DNA]</scope>
    <source>
        <strain evidence="2">F0113</strain>
    </source>
</reference>